<dbReference type="RefSeq" id="WP_078735841.1">
    <property type="nucleotide sequence ID" value="NZ_FUWL01000013.1"/>
</dbReference>
<dbReference type="Gene3D" id="1.20.5.320">
    <property type="entry name" value="6-Phosphogluconate Dehydrogenase, domain 3"/>
    <property type="match status" value="1"/>
</dbReference>
<evidence type="ECO:0000256" key="1">
    <source>
        <dbReference type="SAM" id="MobiDB-lite"/>
    </source>
</evidence>
<sequence length="725" mass="81368">MMNKKFVLQATILLLIVGWFFSCTQVDIYAPIGPKGEKGDKGDRGQSTYELWKEKVANGTIEWNKDEVSESDFFRFLKGKDGKDGQDGVSAYEQWKEYIASGDVDDPHNDGKKWDPKKNTVQDFWAFLMGRPGADGKTPYIKDGNWWIGDTDLGVPARGEDGHSPVIIIGENGNWWIDGRDTGKPARGPKGDQGPKGQDGQDGNDGNNGENGKSAYELWVDEVKNNCGKPTQVMDPHNPTQPWDCDRVSFNDFMDFLRGQKGEQGEDGVVPGTIIKGKYNVLPQYYNATLGEYVDPSDGSVVFAVFDKEGAKAPAGSTVKGLPGIPGQTFTTDSKGEFRVTRDQLPERLLVGQRRGITDEVTINGVMEPSAKNTIVPNRINTRITANFVYLRQPTAAMGAGSYPIAHFTVISYKYEREVDGQWVAYPELFPKPEFAAVFVNDPASPVNEGNITDSAESQRWGINKSYADFNEAKNSFMIVRPVVLSDTEKNGNNPPTDITDFGTYTKRFNEVKKYEWDNNDKYFSMKGTKFFYGQNPILPQAIHVPEIYPMVEFKNDTKIDIVHGVTTIWGELDMDKLPEAYIKYEMPASETAPWRPVKITGQQLKAQFQQKVMAKIFTFGKTGAQLTQTYTDIPWKKGHAKFSTRSVYPKYVLSTMMYIEDDLKGKTTLGTPNDYVIGAIYAPYRALPYYILEENSGNYHLKYIFGVKPDFPLPKQSLPVDWTN</sequence>
<feature type="compositionally biased region" description="Low complexity" evidence="1">
    <location>
        <begin position="204"/>
        <end position="213"/>
    </location>
</feature>
<evidence type="ECO:0000313" key="2">
    <source>
        <dbReference type="EMBL" id="SJZ66763.1"/>
    </source>
</evidence>
<feature type="region of interest" description="Disordered" evidence="1">
    <location>
        <begin position="174"/>
        <end position="213"/>
    </location>
</feature>
<organism evidence="2 3">
    <name type="scientific">Porphyromonas cangingivalis</name>
    <dbReference type="NCBI Taxonomy" id="36874"/>
    <lineage>
        <taxon>Bacteria</taxon>
        <taxon>Pseudomonadati</taxon>
        <taxon>Bacteroidota</taxon>
        <taxon>Bacteroidia</taxon>
        <taxon>Bacteroidales</taxon>
        <taxon>Porphyromonadaceae</taxon>
        <taxon>Porphyromonas</taxon>
    </lineage>
</organism>
<evidence type="ECO:0000313" key="3">
    <source>
        <dbReference type="Proteomes" id="UP000189956"/>
    </source>
</evidence>
<evidence type="ECO:0008006" key="4">
    <source>
        <dbReference type="Google" id="ProtNLM"/>
    </source>
</evidence>
<accession>A0A1T4MIL5</accession>
<dbReference type="PROSITE" id="PS51257">
    <property type="entry name" value="PROKAR_LIPOPROTEIN"/>
    <property type="match status" value="1"/>
</dbReference>
<dbReference type="Proteomes" id="UP000189956">
    <property type="component" value="Unassembled WGS sequence"/>
</dbReference>
<protein>
    <recommendedName>
        <fullName evidence="4">Collagen-like protein</fullName>
    </recommendedName>
</protein>
<dbReference type="AlphaFoldDB" id="A0A1T4MIL5"/>
<dbReference type="PANTHER" id="PTHR24637">
    <property type="entry name" value="COLLAGEN"/>
    <property type="match status" value="1"/>
</dbReference>
<gene>
    <name evidence="2" type="ORF">SAMN02745205_01542</name>
</gene>
<dbReference type="EMBL" id="FUWL01000013">
    <property type="protein sequence ID" value="SJZ66763.1"/>
    <property type="molecule type" value="Genomic_DNA"/>
</dbReference>
<reference evidence="2 3" key="1">
    <citation type="submission" date="2017-02" db="EMBL/GenBank/DDBJ databases">
        <authorList>
            <person name="Peterson S.W."/>
        </authorList>
    </citation>
    <scope>NUCLEOTIDE SEQUENCE [LARGE SCALE GENOMIC DNA]</scope>
    <source>
        <strain evidence="2 3">ATCC 700135</strain>
    </source>
</reference>
<name>A0A1T4MIL5_PORCN</name>
<proteinExistence type="predicted"/>